<reference evidence="3 4" key="1">
    <citation type="submission" date="2023-10" db="EMBL/GenBank/DDBJ databases">
        <title>Hymenobacter endophyticus sp. nov., an isolate from the leaf tissues of wheat.</title>
        <authorList>
            <person name="Dai Y."/>
        </authorList>
    </citation>
    <scope>NUCLEOTIDE SEQUENCE [LARGE SCALE GENOMIC DNA]</scope>
    <source>
        <strain evidence="3 4">ZK17L-C2</strain>
    </source>
</reference>
<dbReference type="RefSeq" id="WP_315998923.1">
    <property type="nucleotide sequence ID" value="NZ_JAWDJT010000009.1"/>
</dbReference>
<keyword evidence="4" id="KW-1185">Reference proteome</keyword>
<evidence type="ECO:0000313" key="3">
    <source>
        <dbReference type="EMBL" id="MDU0371461.1"/>
    </source>
</evidence>
<dbReference type="Proteomes" id="UP001250698">
    <property type="component" value="Unassembled WGS sequence"/>
</dbReference>
<evidence type="ECO:0000313" key="4">
    <source>
        <dbReference type="Proteomes" id="UP001250698"/>
    </source>
</evidence>
<dbReference type="Pfam" id="PF13349">
    <property type="entry name" value="DUF4097"/>
    <property type="match status" value="1"/>
</dbReference>
<keyword evidence="1" id="KW-0732">Signal</keyword>
<feature type="chain" id="PRO_5045491512" evidence="1">
    <location>
        <begin position="20"/>
        <end position="286"/>
    </location>
</feature>
<accession>A0ABU3TJB1</accession>
<protein>
    <submittedName>
        <fullName evidence="3">DUF4097 family beta strand repeat-containing protein</fullName>
    </submittedName>
</protein>
<feature type="domain" description="DUF4097" evidence="2">
    <location>
        <begin position="143"/>
        <end position="271"/>
    </location>
</feature>
<name>A0ABU3TJB1_9BACT</name>
<gene>
    <name evidence="3" type="ORF">ROI90_13720</name>
</gene>
<organism evidence="3 4">
    <name type="scientific">Hymenobacter endophyticus</name>
    <dbReference type="NCBI Taxonomy" id="3076335"/>
    <lineage>
        <taxon>Bacteria</taxon>
        <taxon>Pseudomonadati</taxon>
        <taxon>Bacteroidota</taxon>
        <taxon>Cytophagia</taxon>
        <taxon>Cytophagales</taxon>
        <taxon>Hymenobacteraceae</taxon>
        <taxon>Hymenobacter</taxon>
    </lineage>
</organism>
<comment type="caution">
    <text evidence="3">The sequence shown here is derived from an EMBL/GenBank/DDBJ whole genome shotgun (WGS) entry which is preliminary data.</text>
</comment>
<evidence type="ECO:0000259" key="2">
    <source>
        <dbReference type="Pfam" id="PF13349"/>
    </source>
</evidence>
<proteinExistence type="predicted"/>
<dbReference type="InterPro" id="IPR025164">
    <property type="entry name" value="Toastrack_DUF4097"/>
</dbReference>
<dbReference type="EMBL" id="JAWDJT010000009">
    <property type="protein sequence ID" value="MDU0371461.1"/>
    <property type="molecule type" value="Genomic_DNA"/>
</dbReference>
<evidence type="ECO:0000256" key="1">
    <source>
        <dbReference type="SAM" id="SignalP"/>
    </source>
</evidence>
<feature type="signal peptide" evidence="1">
    <location>
        <begin position="1"/>
        <end position="19"/>
    </location>
</feature>
<sequence length="286" mass="29214">MKYVLLGLCLLLNAGAALAQKKNVQAAPTIPFTLACTSPVAANALQKQYCETRDLTLPAPPAGTALTIDARVNGGISVRAWAGSTVQVRALVVGRAATPEAAKALAAAVQVATQNNLLRAARANEVLDGWSVDYEVLVPAQTDVVLKAVNGSLSVEGVSGNIRLETTNGGLTLRNVNGNVRAQTTNGPVSIALAGPGWLGPGLEAATVNGSVEWQLPAVYAGTLLARTTRGKVSAELNTKRKSVLPHNLAATLGKGGAQLKVSTVNGSIAVRQPAETAAPPADPAE</sequence>